<feature type="signal peptide" evidence="1">
    <location>
        <begin position="1"/>
        <end position="30"/>
    </location>
</feature>
<accession>A0A8S3D119</accession>
<name>A0A8S3D119_9BILA</name>
<evidence type="ECO:0000313" key="2">
    <source>
        <dbReference type="EMBL" id="CAF4968776.1"/>
    </source>
</evidence>
<feature type="chain" id="PRO_5035745958" evidence="1">
    <location>
        <begin position="31"/>
        <end position="215"/>
    </location>
</feature>
<proteinExistence type="predicted"/>
<evidence type="ECO:0000256" key="1">
    <source>
        <dbReference type="SAM" id="SignalP"/>
    </source>
</evidence>
<evidence type="ECO:0000313" key="3">
    <source>
        <dbReference type="Proteomes" id="UP000676336"/>
    </source>
</evidence>
<comment type="caution">
    <text evidence="2">The sequence shown here is derived from an EMBL/GenBank/DDBJ whole genome shotgun (WGS) entry which is preliminary data.</text>
</comment>
<keyword evidence="1" id="KW-0732">Signal</keyword>
<dbReference type="Gene3D" id="3.80.10.10">
    <property type="entry name" value="Ribonuclease Inhibitor"/>
    <property type="match status" value="1"/>
</dbReference>
<dbReference type="AlphaFoldDB" id="A0A8S3D119"/>
<organism evidence="2 3">
    <name type="scientific">Rotaria magnacalcarata</name>
    <dbReference type="NCBI Taxonomy" id="392030"/>
    <lineage>
        <taxon>Eukaryota</taxon>
        <taxon>Metazoa</taxon>
        <taxon>Spiralia</taxon>
        <taxon>Gnathifera</taxon>
        <taxon>Rotifera</taxon>
        <taxon>Eurotatoria</taxon>
        <taxon>Bdelloidea</taxon>
        <taxon>Philodinida</taxon>
        <taxon>Philodinidae</taxon>
        <taxon>Rotaria</taxon>
    </lineage>
</organism>
<dbReference type="SUPFAM" id="SSF52047">
    <property type="entry name" value="RNI-like"/>
    <property type="match status" value="1"/>
</dbReference>
<dbReference type="EMBL" id="CAJOBI010193414">
    <property type="protein sequence ID" value="CAF4968776.1"/>
    <property type="molecule type" value="Genomic_DNA"/>
</dbReference>
<reference evidence="2" key="1">
    <citation type="submission" date="2021-02" db="EMBL/GenBank/DDBJ databases">
        <authorList>
            <person name="Nowell W R."/>
        </authorList>
    </citation>
    <scope>NUCLEOTIDE SEQUENCE</scope>
</reference>
<dbReference type="Proteomes" id="UP000676336">
    <property type="component" value="Unassembled WGS sequence"/>
</dbReference>
<dbReference type="InterPro" id="IPR032675">
    <property type="entry name" value="LRR_dom_sf"/>
</dbReference>
<gene>
    <name evidence="2" type="ORF">SMN809_LOCUS55046</name>
</gene>
<protein>
    <submittedName>
        <fullName evidence="2">Uncharacterized protein</fullName>
    </submittedName>
</protein>
<sequence length="215" mass="24491">MTEITPRTACSSSHRFLFGIFIFLVNCIQSNDNDDAQQYVAYLSNIVHLSNVTKINFETNVGISESADIKFILQACPNVIDLKISPFYLYLASIIDNQCLNRIFKQIKILNLIRGYYNVPPNSVSNLVQRFPSLTDIEVHVVLFTFFASVIDALLSHLRNLSYVNISYSTPLIFNQPFSRSDIIDKRRQAFGFNIIDEHNVTVSKNEGSIEIRLS</sequence>